<keyword evidence="2" id="KW-0433">Leucine-rich repeat</keyword>
<comment type="caution">
    <text evidence="4">The sequence shown here is derived from an EMBL/GenBank/DDBJ whole genome shotgun (WGS) entry which is preliminary data.</text>
</comment>
<evidence type="ECO:0000313" key="4">
    <source>
        <dbReference type="EMBL" id="KAL2653289.1"/>
    </source>
</evidence>
<dbReference type="Proteomes" id="UP001605036">
    <property type="component" value="Unassembled WGS sequence"/>
</dbReference>
<proteinExistence type="predicted"/>
<dbReference type="InterPro" id="IPR032675">
    <property type="entry name" value="LRR_dom_sf"/>
</dbReference>
<dbReference type="SUPFAM" id="SSF52047">
    <property type="entry name" value="RNI-like"/>
    <property type="match status" value="1"/>
</dbReference>
<evidence type="ECO:0000256" key="2">
    <source>
        <dbReference type="ARBA" id="ARBA00022614"/>
    </source>
</evidence>
<keyword evidence="1" id="KW-0343">GTPase activation</keyword>
<dbReference type="PANTHER" id="PTHR24113:SF12">
    <property type="entry name" value="RAN GTPASE-ACTIVATING PROTEIN 1"/>
    <property type="match status" value="1"/>
</dbReference>
<protein>
    <submittedName>
        <fullName evidence="4">Uncharacterized protein</fullName>
    </submittedName>
</protein>
<dbReference type="Gene3D" id="3.80.10.10">
    <property type="entry name" value="Ribonuclease Inhibitor"/>
    <property type="match status" value="2"/>
</dbReference>
<accession>A0ABD1ZSH7</accession>
<keyword evidence="3" id="KW-0677">Repeat</keyword>
<dbReference type="InterPro" id="IPR027038">
    <property type="entry name" value="RanGap"/>
</dbReference>
<evidence type="ECO:0000256" key="3">
    <source>
        <dbReference type="ARBA" id="ARBA00022737"/>
    </source>
</evidence>
<dbReference type="PANTHER" id="PTHR24113">
    <property type="entry name" value="RAN GTPASE-ACTIVATING PROTEIN 1"/>
    <property type="match status" value="1"/>
</dbReference>
<dbReference type="AlphaFoldDB" id="A0ABD1ZSH7"/>
<name>A0ABD1ZSH7_9MARC</name>
<reference evidence="4 5" key="1">
    <citation type="submission" date="2024-09" db="EMBL/GenBank/DDBJ databases">
        <title>Chromosome-scale assembly of Riccia fluitans.</title>
        <authorList>
            <person name="Paukszto L."/>
            <person name="Sawicki J."/>
            <person name="Karawczyk K."/>
            <person name="Piernik-Szablinska J."/>
            <person name="Szczecinska M."/>
            <person name="Mazdziarz M."/>
        </authorList>
    </citation>
    <scope>NUCLEOTIDE SEQUENCE [LARGE SCALE GENOMIC DNA]</scope>
    <source>
        <strain evidence="4">Rf_01</strain>
        <tissue evidence="4">Aerial parts of the thallus</tissue>
    </source>
</reference>
<sequence length="448" mass="49043">MVTTLRSNAGDSELSQALRRAAVDYRKNVTANFGFQLPLIQEIETKTSICVSNVGDDEVAILSTLLGQRPFPNLTSLCIMDSSLEKRIGVVKLCRALASGSLPKLETLGISNSAMDDKDLLALAGALGSGRCSSLKHLSLGGDRDVFESRGASALAEVLASSEALPVLEELSVRGFEEEEGMLYIFHALEDRKVQQPGLNSLDFQNCHIRLGAASVLARALQFSPHLSGLIKLDLTGCRTMGDEEVTVLCQAFKSNNLQHLFCLSFANLSMGERGFLEIASVLEGGHLPSLHYFYAIDCPMTETGAKALIDAYRRNTSLVVEMVVDWPGFSYQSSAHFLMLRNEASVEQRQTGKNLLDADFSGGIRADVGDETRIAIFDEQKLHRSPSSVIFLLKKIRISRWKITKVLSSIKKVLGKKKSRFLLCIASLRSQRVISDHDRAQSSSVVS</sequence>
<dbReference type="EMBL" id="JBHFFA010000001">
    <property type="protein sequence ID" value="KAL2653289.1"/>
    <property type="molecule type" value="Genomic_DNA"/>
</dbReference>
<dbReference type="GO" id="GO:0005096">
    <property type="term" value="F:GTPase activator activity"/>
    <property type="evidence" value="ECO:0007669"/>
    <property type="project" value="UniProtKB-KW"/>
</dbReference>
<keyword evidence="5" id="KW-1185">Reference proteome</keyword>
<organism evidence="4 5">
    <name type="scientific">Riccia fluitans</name>
    <dbReference type="NCBI Taxonomy" id="41844"/>
    <lineage>
        <taxon>Eukaryota</taxon>
        <taxon>Viridiplantae</taxon>
        <taxon>Streptophyta</taxon>
        <taxon>Embryophyta</taxon>
        <taxon>Marchantiophyta</taxon>
        <taxon>Marchantiopsida</taxon>
        <taxon>Marchantiidae</taxon>
        <taxon>Marchantiales</taxon>
        <taxon>Ricciaceae</taxon>
        <taxon>Riccia</taxon>
    </lineage>
</organism>
<evidence type="ECO:0000313" key="5">
    <source>
        <dbReference type="Proteomes" id="UP001605036"/>
    </source>
</evidence>
<gene>
    <name evidence="4" type="ORF">R1flu_021417</name>
</gene>
<evidence type="ECO:0000256" key="1">
    <source>
        <dbReference type="ARBA" id="ARBA00022468"/>
    </source>
</evidence>